<keyword evidence="2" id="KW-0472">Membrane</keyword>
<sequence length="334" mass="36474">MVPLPPIRLSNALISTTFPSPTALFVGATSGIGESTLKCFVKNAEKPTVYFVGRSEEAGGRIVRELEGLNAGGRYELIKADVGLLGVVDGVCEKIKSKEKKLDLIVLSPGYVTFAGRQETKEGLDALLSLRYYARLRFIQQLLPLHPTRILSILAATNEGSLIEDDLSLIKNYGLANCVNHSATMTSLAFEHLAKEYPETSFVHAFPGIVKTTIYSKGFSWWVALIMTWIVAPLLTPFAVSVEECGERMCFYATSARYPPRKSATSSSEARAAGVARPEGVDVARGKVDGAYLLNWNGEVGEGKCMRGYRERGMGRVVWEHTVGVFEGVEGKTR</sequence>
<dbReference type="Gene3D" id="3.40.50.720">
    <property type="entry name" value="NAD(P)-binding Rossmann-like Domain"/>
    <property type="match status" value="1"/>
</dbReference>
<dbReference type="PANTHER" id="PTHR47534">
    <property type="entry name" value="YALI0E05731P"/>
    <property type="match status" value="1"/>
</dbReference>
<gene>
    <name evidence="3" type="ORF">OEA41_001428</name>
</gene>
<keyword evidence="2" id="KW-1133">Transmembrane helix</keyword>
<organism evidence="3 4">
    <name type="scientific">Lepraria neglecta</name>
    <dbReference type="NCBI Taxonomy" id="209136"/>
    <lineage>
        <taxon>Eukaryota</taxon>
        <taxon>Fungi</taxon>
        <taxon>Dikarya</taxon>
        <taxon>Ascomycota</taxon>
        <taxon>Pezizomycotina</taxon>
        <taxon>Lecanoromycetes</taxon>
        <taxon>OSLEUM clade</taxon>
        <taxon>Lecanoromycetidae</taxon>
        <taxon>Lecanorales</taxon>
        <taxon>Lecanorineae</taxon>
        <taxon>Stereocaulaceae</taxon>
        <taxon>Lepraria</taxon>
    </lineage>
</organism>
<proteinExistence type="predicted"/>
<feature type="transmembrane region" description="Helical" evidence="2">
    <location>
        <begin position="219"/>
        <end position="240"/>
    </location>
</feature>
<keyword evidence="1" id="KW-0560">Oxidoreductase</keyword>
<dbReference type="InterPro" id="IPR052228">
    <property type="entry name" value="Sec_Metab_Biosynth_Oxidored"/>
</dbReference>
<dbReference type="InterPro" id="IPR002347">
    <property type="entry name" value="SDR_fam"/>
</dbReference>
<evidence type="ECO:0000313" key="3">
    <source>
        <dbReference type="EMBL" id="KAK3174184.1"/>
    </source>
</evidence>
<keyword evidence="4" id="KW-1185">Reference proteome</keyword>
<reference evidence="3" key="1">
    <citation type="submission" date="2022-11" db="EMBL/GenBank/DDBJ databases">
        <title>Chromosomal genome sequence assembly and mating type (MAT) locus characterization of the leprose asexual lichenized fungus Lepraria neglecta (Nyl.) Erichsen.</title>
        <authorList>
            <person name="Allen J.L."/>
            <person name="Pfeffer B."/>
        </authorList>
    </citation>
    <scope>NUCLEOTIDE SEQUENCE</scope>
    <source>
        <strain evidence="3">Allen 5258</strain>
    </source>
</reference>
<comment type="caution">
    <text evidence="3">The sequence shown here is derived from an EMBL/GenBank/DDBJ whole genome shotgun (WGS) entry which is preliminary data.</text>
</comment>
<name>A0AAD9Z9L4_9LECA</name>
<accession>A0AAD9Z9L4</accession>
<evidence type="ECO:0008006" key="5">
    <source>
        <dbReference type="Google" id="ProtNLM"/>
    </source>
</evidence>
<evidence type="ECO:0000256" key="1">
    <source>
        <dbReference type="ARBA" id="ARBA00023002"/>
    </source>
</evidence>
<dbReference type="SUPFAM" id="SSF51735">
    <property type="entry name" value="NAD(P)-binding Rossmann-fold domains"/>
    <property type="match status" value="1"/>
</dbReference>
<dbReference type="InterPro" id="IPR036291">
    <property type="entry name" value="NAD(P)-bd_dom_sf"/>
</dbReference>
<evidence type="ECO:0000313" key="4">
    <source>
        <dbReference type="Proteomes" id="UP001276659"/>
    </source>
</evidence>
<dbReference type="PANTHER" id="PTHR47534:SF3">
    <property type="entry name" value="ALCOHOL DEHYDROGENASE-LIKE C-TERMINAL DOMAIN-CONTAINING PROTEIN"/>
    <property type="match status" value="1"/>
</dbReference>
<dbReference type="EMBL" id="JASNWA010000006">
    <property type="protein sequence ID" value="KAK3174184.1"/>
    <property type="molecule type" value="Genomic_DNA"/>
</dbReference>
<dbReference type="AlphaFoldDB" id="A0AAD9Z9L4"/>
<keyword evidence="2" id="KW-0812">Transmembrane</keyword>
<dbReference type="GO" id="GO:0016491">
    <property type="term" value="F:oxidoreductase activity"/>
    <property type="evidence" value="ECO:0007669"/>
    <property type="project" value="UniProtKB-KW"/>
</dbReference>
<evidence type="ECO:0000256" key="2">
    <source>
        <dbReference type="SAM" id="Phobius"/>
    </source>
</evidence>
<dbReference type="Pfam" id="PF00106">
    <property type="entry name" value="adh_short"/>
    <property type="match status" value="1"/>
</dbReference>
<protein>
    <recommendedName>
        <fullName evidence="5">NAD(P)-binding protein</fullName>
    </recommendedName>
</protein>
<dbReference type="Proteomes" id="UP001276659">
    <property type="component" value="Unassembled WGS sequence"/>
</dbReference>